<gene>
    <name evidence="2" type="ORF">PUW80_13285</name>
</gene>
<evidence type="ECO:0000313" key="2">
    <source>
        <dbReference type="EMBL" id="MDD7963324.1"/>
    </source>
</evidence>
<comment type="caution">
    <text evidence="2">The sequence shown here is derived from an EMBL/GenBank/DDBJ whole genome shotgun (WGS) entry which is preliminary data.</text>
</comment>
<feature type="region of interest" description="Disordered" evidence="1">
    <location>
        <begin position="164"/>
        <end position="186"/>
    </location>
</feature>
<organism evidence="2 3">
    <name type="scientific">Microbacterium thalli</name>
    <dbReference type="NCBI Taxonomy" id="3027921"/>
    <lineage>
        <taxon>Bacteria</taxon>
        <taxon>Bacillati</taxon>
        <taxon>Actinomycetota</taxon>
        <taxon>Actinomycetes</taxon>
        <taxon>Micrococcales</taxon>
        <taxon>Microbacteriaceae</taxon>
        <taxon>Microbacterium</taxon>
    </lineage>
</organism>
<feature type="compositionally biased region" description="Low complexity" evidence="1">
    <location>
        <begin position="164"/>
        <end position="175"/>
    </location>
</feature>
<dbReference type="Proteomes" id="UP001218170">
    <property type="component" value="Unassembled WGS sequence"/>
</dbReference>
<dbReference type="EMBL" id="JAQZCI010000004">
    <property type="protein sequence ID" value="MDD7963324.1"/>
    <property type="molecule type" value="Genomic_DNA"/>
</dbReference>
<sequence length="295" mass="31276">MGAVVVEARTCAWCRGAIPAGLRADAVCCSVRCRQARHRFTSGVGVAPAGGHDVLRLAYADPPYPGLSRRYYGDHPDFAGEVDHKRLIEQLNGYDGWALSTSARALQDVLALCPPGSRVAVWVRGERPTRSAGPLNAWEPVIYWGGRREASRFTMAGERIGRASVELSSSDASSAPGGRVAEDLDDASRSAGAARRVAADVDRDASRGAAADASRVAAADASSGSARRVDVLQYRPGARTTEPGRVVGAKPAAFCRWMFDLLGAEPQDEFSDLFAGSGGVMRAWDTFAGKETAHV</sequence>
<accession>A0ABT5SKI0</accession>
<reference evidence="2 3" key="1">
    <citation type="submission" date="2023-02" db="EMBL/GenBank/DDBJ databases">
        <title>Study of novel species of the Microbacterium genus.</title>
        <authorList>
            <person name="Arroyo-Herrera I."/>
            <person name="Roman-Ponce B."/>
            <person name="Vasquez-Murrieta M.S."/>
        </authorList>
    </citation>
    <scope>NUCLEOTIDE SEQUENCE [LARGE SCALE GENOMIC DNA]</scope>
    <source>
        <strain evidence="2 3">NE1TT3</strain>
    </source>
</reference>
<proteinExistence type="predicted"/>
<name>A0ABT5SKI0_9MICO</name>
<keyword evidence="3" id="KW-1185">Reference proteome</keyword>
<protein>
    <submittedName>
        <fullName evidence="2">Uncharacterized protein</fullName>
    </submittedName>
</protein>
<evidence type="ECO:0000256" key="1">
    <source>
        <dbReference type="SAM" id="MobiDB-lite"/>
    </source>
</evidence>
<evidence type="ECO:0000313" key="3">
    <source>
        <dbReference type="Proteomes" id="UP001218170"/>
    </source>
</evidence>
<dbReference type="RefSeq" id="WP_274264902.1">
    <property type="nucleotide sequence ID" value="NZ_JAQZCI010000004.1"/>
</dbReference>